<proteinExistence type="predicted"/>
<feature type="coiled-coil region" evidence="1">
    <location>
        <begin position="204"/>
        <end position="302"/>
    </location>
</feature>
<comment type="caution">
    <text evidence="2">The sequence shown here is derived from an EMBL/GenBank/DDBJ whole genome shotgun (WGS) entry which is preliminary data.</text>
</comment>
<evidence type="ECO:0000313" key="2">
    <source>
        <dbReference type="EMBL" id="OUQ10076.1"/>
    </source>
</evidence>
<organism evidence="2 3">
    <name type="scientific">Enterococcus cecorum</name>
    <dbReference type="NCBI Taxonomy" id="44008"/>
    <lineage>
        <taxon>Bacteria</taxon>
        <taxon>Bacillati</taxon>
        <taxon>Bacillota</taxon>
        <taxon>Bacilli</taxon>
        <taxon>Lactobacillales</taxon>
        <taxon>Enterococcaceae</taxon>
        <taxon>Enterococcus</taxon>
    </lineage>
</organism>
<dbReference type="RefSeq" id="WP_087215196.1">
    <property type="nucleotide sequence ID" value="NZ_CP144490.1"/>
</dbReference>
<gene>
    <name evidence="2" type="ORF">B5E88_07720</name>
</gene>
<reference evidence="3" key="1">
    <citation type="submission" date="2017-04" db="EMBL/GenBank/DDBJ databases">
        <title>Function of individual gut microbiota members based on whole genome sequencing of pure cultures obtained from chicken caecum.</title>
        <authorList>
            <person name="Medvecky M."/>
            <person name="Cejkova D."/>
            <person name="Polansky O."/>
            <person name="Karasova D."/>
            <person name="Kubasova T."/>
            <person name="Cizek A."/>
            <person name="Rychlik I."/>
        </authorList>
    </citation>
    <scope>NUCLEOTIDE SEQUENCE [LARGE SCALE GENOMIC DNA]</scope>
    <source>
        <strain evidence="3">An144</strain>
    </source>
</reference>
<dbReference type="EMBL" id="NFLC01000013">
    <property type="protein sequence ID" value="OUQ10076.1"/>
    <property type="molecule type" value="Genomic_DNA"/>
</dbReference>
<name>A0A1Y4QXL0_9ENTE</name>
<sequence length="316" mass="36644">MRKNIFVRLTEYFSTYPIKRKLYTFLTLLSLWLCLFVSGLTAPRPAPMQANQQQTLSQQFENRTGEITLTKQIFSESNGILRLDFTTKNQINGLDTGIDPQKLKWKIYAKNKEVLAKMEVIPIVDEKISVLVKNLPSDFEAIAIEVENKTVDVNQLDININDEETSDSTSKNKDANILQFMIYQKSKALKHKKLQDLTQQEFAIQQLDNELVFQNKQVHKLKNAISQLEKSIEEDEQTKEKLQSENQYLTSDERVKNLNDIDTLNANVQNKHLQIDQAKNNIDKVKEKIEVIQLKKEDVQNGVFDFQKPVEVEIKK</sequence>
<dbReference type="AlphaFoldDB" id="A0A1Y4QXL0"/>
<dbReference type="Proteomes" id="UP000196074">
    <property type="component" value="Unassembled WGS sequence"/>
</dbReference>
<protein>
    <submittedName>
        <fullName evidence="2">Uncharacterized protein</fullName>
    </submittedName>
</protein>
<evidence type="ECO:0000313" key="3">
    <source>
        <dbReference type="Proteomes" id="UP000196074"/>
    </source>
</evidence>
<keyword evidence="1" id="KW-0175">Coiled coil</keyword>
<evidence type="ECO:0000256" key="1">
    <source>
        <dbReference type="SAM" id="Coils"/>
    </source>
</evidence>
<accession>A0A1Y4QXL0</accession>